<protein>
    <submittedName>
        <fullName evidence="1">Uncharacterized protein</fullName>
    </submittedName>
</protein>
<organism evidence="1">
    <name type="scientific">hydrothermal vent metagenome</name>
    <dbReference type="NCBI Taxonomy" id="652676"/>
    <lineage>
        <taxon>unclassified sequences</taxon>
        <taxon>metagenomes</taxon>
        <taxon>ecological metagenomes</taxon>
    </lineage>
</organism>
<proteinExistence type="predicted"/>
<dbReference type="EMBL" id="UOFN01000126">
    <property type="protein sequence ID" value="VAW80334.1"/>
    <property type="molecule type" value="Genomic_DNA"/>
</dbReference>
<dbReference type="AlphaFoldDB" id="A0A3B0ZG41"/>
<name>A0A3B0ZG41_9ZZZZ</name>
<sequence length="260" mass="29211">MASGGFFRKFRITLLLLVLFLVGMNSWLTKLRTTDWDEPLWVVVYPINGDGSSATRRYIDKLTPDTFKSVEDFLAREARRYDARITEPITIKLAPEIDEQPPLPPANASTLSIIIWSLKLRYWASSNNTFDGPEPDVQMFVVYYDPKQRQRLAHSLGLQKGLIGVVNAFASPAQAKRNNVVIAHEFLHTVGASDKYDPQTNQPVYPEGFADPGQNPVYPQKRAEIMGGRIPIASHNAIMPRSLKSCVAGPKTAQEIRWAE</sequence>
<accession>A0A3B0ZG41</accession>
<gene>
    <name evidence="1" type="ORF">MNBD_GAMMA15-1385</name>
</gene>
<evidence type="ECO:0000313" key="1">
    <source>
        <dbReference type="EMBL" id="VAW80334.1"/>
    </source>
</evidence>
<reference evidence="1" key="1">
    <citation type="submission" date="2018-06" db="EMBL/GenBank/DDBJ databases">
        <authorList>
            <person name="Zhirakovskaya E."/>
        </authorList>
    </citation>
    <scope>NUCLEOTIDE SEQUENCE</scope>
</reference>